<proteinExistence type="predicted"/>
<protein>
    <submittedName>
        <fullName evidence="3">Pilus assembly protein</fullName>
    </submittedName>
</protein>
<feature type="domain" description="TadE-like" evidence="2">
    <location>
        <begin position="20"/>
        <end position="58"/>
    </location>
</feature>
<dbReference type="Proteomes" id="UP000639859">
    <property type="component" value="Unassembled WGS sequence"/>
</dbReference>
<keyword evidence="4" id="KW-1185">Reference proteome</keyword>
<comment type="caution">
    <text evidence="3">The sequence shown here is derived from an EMBL/GenBank/DDBJ whole genome shotgun (WGS) entry which is preliminary data.</text>
</comment>
<dbReference type="InterPro" id="IPR012495">
    <property type="entry name" value="TadE-like_dom"/>
</dbReference>
<dbReference type="Pfam" id="PF07811">
    <property type="entry name" value="TadE"/>
    <property type="match status" value="1"/>
</dbReference>
<evidence type="ECO:0000313" key="4">
    <source>
        <dbReference type="Proteomes" id="UP000639859"/>
    </source>
</evidence>
<organism evidence="3 4">
    <name type="scientific">Caulobacter hibisci</name>
    <dbReference type="NCBI Taxonomy" id="2035993"/>
    <lineage>
        <taxon>Bacteria</taxon>
        <taxon>Pseudomonadati</taxon>
        <taxon>Pseudomonadota</taxon>
        <taxon>Alphaproteobacteria</taxon>
        <taxon>Caulobacterales</taxon>
        <taxon>Caulobacteraceae</taxon>
        <taxon>Caulobacter</taxon>
    </lineage>
</organism>
<keyword evidence="1" id="KW-0472">Membrane</keyword>
<sequence length="185" mass="20094">MPMTARPASTARRFAREIRGAVAVEFAVLAPLLVLLYFGMSEMTQAFMAKRRLGNTASLMGDIAAQNPTITQARVDDIFQIGNTVMRPFATTTLRWCVASVVSDSDGKDTIAWVAPKNSPTDCPAKGAVVSYVSPDLLPASASVIMSSVSYEYVPTLKLLGTKFVFKKSFYLRPRKSDSVAWATS</sequence>
<dbReference type="EMBL" id="JADWOX010000017">
    <property type="protein sequence ID" value="MBI1686013.1"/>
    <property type="molecule type" value="Genomic_DNA"/>
</dbReference>
<evidence type="ECO:0000259" key="2">
    <source>
        <dbReference type="Pfam" id="PF07811"/>
    </source>
</evidence>
<feature type="transmembrane region" description="Helical" evidence="1">
    <location>
        <begin position="21"/>
        <end position="40"/>
    </location>
</feature>
<evidence type="ECO:0000256" key="1">
    <source>
        <dbReference type="SAM" id="Phobius"/>
    </source>
</evidence>
<name>A0ABS0T299_9CAUL</name>
<keyword evidence="1" id="KW-1133">Transmembrane helix</keyword>
<reference evidence="3 4" key="1">
    <citation type="submission" date="2020-11" db="EMBL/GenBank/DDBJ databases">
        <title>genome sequence of strain KACC 18849.</title>
        <authorList>
            <person name="Gao J."/>
            <person name="Zhang X."/>
        </authorList>
    </citation>
    <scope>NUCLEOTIDE SEQUENCE [LARGE SCALE GENOMIC DNA]</scope>
    <source>
        <strain evidence="3 4">KACC 18849</strain>
    </source>
</reference>
<evidence type="ECO:0000313" key="3">
    <source>
        <dbReference type="EMBL" id="MBI1686013.1"/>
    </source>
</evidence>
<accession>A0ABS0T299</accession>
<gene>
    <name evidence="3" type="ORF">I4Q42_20280</name>
</gene>
<keyword evidence="1" id="KW-0812">Transmembrane</keyword>